<proteinExistence type="predicted"/>
<dbReference type="EMBL" id="CABVQH010000005">
    <property type="protein sequence ID" value="VWC65406.1"/>
    <property type="molecule type" value="Genomic_DNA"/>
</dbReference>
<evidence type="ECO:0000313" key="2">
    <source>
        <dbReference type="Proteomes" id="UP000494260"/>
    </source>
</evidence>
<evidence type="ECO:0000313" key="1">
    <source>
        <dbReference type="EMBL" id="VWC65406.1"/>
    </source>
</evidence>
<dbReference type="RefSeq" id="WP_254609418.1">
    <property type="nucleotide sequence ID" value="NZ_CABVQH010000005.1"/>
</dbReference>
<protein>
    <recommendedName>
        <fullName evidence="3">Filamentous hemagglutinin outer membrane protein</fullName>
    </recommendedName>
</protein>
<accession>A0A6P2U7W1</accession>
<organism evidence="1 2">
    <name type="scientific">Burkholderia lata (strain ATCC 17760 / DSM 23089 / LMG 22485 / NCIMB 9086 / R18194 / 383)</name>
    <dbReference type="NCBI Taxonomy" id="482957"/>
    <lineage>
        <taxon>Bacteria</taxon>
        <taxon>Pseudomonadati</taxon>
        <taxon>Pseudomonadota</taxon>
        <taxon>Betaproteobacteria</taxon>
        <taxon>Burkholderiales</taxon>
        <taxon>Burkholderiaceae</taxon>
        <taxon>Burkholderia</taxon>
        <taxon>Burkholderia cepacia complex</taxon>
    </lineage>
</organism>
<evidence type="ECO:0008006" key="3">
    <source>
        <dbReference type="Google" id="ProtNLM"/>
    </source>
</evidence>
<reference evidence="1 2" key="1">
    <citation type="submission" date="2019-09" db="EMBL/GenBank/DDBJ databases">
        <authorList>
            <person name="Depoorter E."/>
        </authorList>
    </citation>
    <scope>NUCLEOTIDE SEQUENCE [LARGE SCALE GENOMIC DNA]</scope>
    <source>
        <strain evidence="1">R-18109</strain>
    </source>
</reference>
<gene>
    <name evidence="1" type="ORF">BLA18109_02093</name>
</gene>
<dbReference type="Proteomes" id="UP000494260">
    <property type="component" value="Unassembled WGS sequence"/>
</dbReference>
<name>A0A6P2U7W1_BURL3</name>
<dbReference type="AlphaFoldDB" id="A0A6P2U7W1"/>
<sequence length="124" mass="12531">MPLSTGGLAGWNSGEISNVTAQNVNVAANGVAYIGSSISKSFSSGTISGGRDSNLGGLARVNLGRIQRSTTDSSIAFTSGHDQTYGALDRINYGTLNGNRASGNENGVALAGSNLGVLKDQAPR</sequence>